<dbReference type="CDD" id="cd05233">
    <property type="entry name" value="SDR_c"/>
    <property type="match status" value="1"/>
</dbReference>
<dbReference type="SUPFAM" id="SSF51735">
    <property type="entry name" value="NAD(P)-binding Rossmann-fold domains"/>
    <property type="match status" value="1"/>
</dbReference>
<dbReference type="EMBL" id="KN846995">
    <property type="protein sequence ID" value="KIW89643.1"/>
    <property type="molecule type" value="Genomic_DNA"/>
</dbReference>
<dbReference type="OrthoDB" id="1669814at2759"/>
<comment type="similarity">
    <text evidence="1">Belongs to the short-chain dehydrogenases/reductases (SDR) family.</text>
</comment>
<keyword evidence="2" id="KW-0521">NADP</keyword>
<name>A0A0D2H8R1_CLAB1</name>
<dbReference type="FunFam" id="3.40.50.720:FF:000084">
    <property type="entry name" value="Short-chain dehydrogenase reductase"/>
    <property type="match status" value="1"/>
</dbReference>
<dbReference type="PANTHER" id="PTHR42760">
    <property type="entry name" value="SHORT-CHAIN DEHYDROGENASES/REDUCTASES FAMILY MEMBER"/>
    <property type="match status" value="1"/>
</dbReference>
<accession>A0A0D2H8R1</accession>
<dbReference type="PANTHER" id="PTHR42760:SF45">
    <property type="entry name" value="SHORT CHAIN DEHYDROGENASE_REDUCTASE FAMILY PROTEIN, PUTATIVE (AFU_ORTHOLOGUE AFUA_3G09150)-RELATED"/>
    <property type="match status" value="1"/>
</dbReference>
<dbReference type="RefSeq" id="XP_016616312.1">
    <property type="nucleotide sequence ID" value="XM_016767520.1"/>
</dbReference>
<organism evidence="3 4">
    <name type="scientific">Cladophialophora bantiana (strain ATCC 10958 / CBS 173.52 / CDC B-1940 / NIH 8579)</name>
    <name type="common">Xylohypha bantiana</name>
    <dbReference type="NCBI Taxonomy" id="1442370"/>
    <lineage>
        <taxon>Eukaryota</taxon>
        <taxon>Fungi</taxon>
        <taxon>Dikarya</taxon>
        <taxon>Ascomycota</taxon>
        <taxon>Pezizomycotina</taxon>
        <taxon>Eurotiomycetes</taxon>
        <taxon>Chaetothyriomycetidae</taxon>
        <taxon>Chaetothyriales</taxon>
        <taxon>Herpotrichiellaceae</taxon>
        <taxon>Cladophialophora</taxon>
    </lineage>
</organism>
<evidence type="ECO:0000313" key="4">
    <source>
        <dbReference type="Proteomes" id="UP000053789"/>
    </source>
</evidence>
<dbReference type="InterPro" id="IPR002347">
    <property type="entry name" value="SDR_fam"/>
</dbReference>
<dbReference type="GO" id="GO:0006633">
    <property type="term" value="P:fatty acid biosynthetic process"/>
    <property type="evidence" value="ECO:0007669"/>
    <property type="project" value="TreeGrafter"/>
</dbReference>
<dbReference type="VEuPathDB" id="FungiDB:Z519_09799"/>
<evidence type="ECO:0000256" key="2">
    <source>
        <dbReference type="ARBA" id="ARBA00022857"/>
    </source>
</evidence>
<sequence length="273" mass="29555">MSVEGRVFAVTGGGSGMGAAICRLLAERGARAVCAADISSTGFVALKESIAQVNPLTELHCTPLDVTKPTAVDEWIQSIIKNFGDLHGAANVAGLPQVIGARKAPNILEETDEMWSRIMGVNLSGVFYCTRAEINVMKDLSPVDRAIVNISSMASLKHDPDIYAYRTSKAACAHFSQSVAKDTHPFGIRVNCVSPASTQTPMMKEFIGGNLAQLEDWKTRGWQMLDPEDVARVVVWFLSEDSKSVFGVNINVGAALPWTCHSIVHFVFTTWPT</sequence>
<dbReference type="Gene3D" id="3.40.50.720">
    <property type="entry name" value="NAD(P)-binding Rossmann-like Domain"/>
    <property type="match status" value="1"/>
</dbReference>
<dbReference type="GO" id="GO:0016616">
    <property type="term" value="F:oxidoreductase activity, acting on the CH-OH group of donors, NAD or NADP as acceptor"/>
    <property type="evidence" value="ECO:0007669"/>
    <property type="project" value="TreeGrafter"/>
</dbReference>
<evidence type="ECO:0008006" key="5">
    <source>
        <dbReference type="Google" id="ProtNLM"/>
    </source>
</evidence>
<keyword evidence="4" id="KW-1185">Reference proteome</keyword>
<dbReference type="AlphaFoldDB" id="A0A0D2H8R1"/>
<gene>
    <name evidence="3" type="ORF">Z519_09799</name>
</gene>
<evidence type="ECO:0000313" key="3">
    <source>
        <dbReference type="EMBL" id="KIW89643.1"/>
    </source>
</evidence>
<dbReference type="InterPro" id="IPR036291">
    <property type="entry name" value="NAD(P)-bd_dom_sf"/>
</dbReference>
<protein>
    <recommendedName>
        <fullName evidence="5">3-oxoacyl-[acyl-carrier protein] reductase</fullName>
    </recommendedName>
</protein>
<dbReference type="Proteomes" id="UP000053789">
    <property type="component" value="Unassembled WGS sequence"/>
</dbReference>
<dbReference type="Pfam" id="PF13561">
    <property type="entry name" value="adh_short_C2"/>
    <property type="match status" value="1"/>
</dbReference>
<dbReference type="GO" id="GO:0048038">
    <property type="term" value="F:quinone binding"/>
    <property type="evidence" value="ECO:0007669"/>
    <property type="project" value="TreeGrafter"/>
</dbReference>
<dbReference type="HOGENOM" id="CLU_010194_1_0_1"/>
<proteinExistence type="inferred from homology"/>
<evidence type="ECO:0000256" key="1">
    <source>
        <dbReference type="ARBA" id="ARBA00006484"/>
    </source>
</evidence>
<dbReference type="GeneID" id="27702727"/>
<reference evidence="3" key="1">
    <citation type="submission" date="2015-01" db="EMBL/GenBank/DDBJ databases">
        <title>The Genome Sequence of Cladophialophora bantiana CBS 173.52.</title>
        <authorList>
            <consortium name="The Broad Institute Genomics Platform"/>
            <person name="Cuomo C."/>
            <person name="de Hoog S."/>
            <person name="Gorbushina A."/>
            <person name="Stielow B."/>
            <person name="Teixiera M."/>
            <person name="Abouelleil A."/>
            <person name="Chapman S.B."/>
            <person name="Priest M."/>
            <person name="Young S.K."/>
            <person name="Wortman J."/>
            <person name="Nusbaum C."/>
            <person name="Birren B."/>
        </authorList>
    </citation>
    <scope>NUCLEOTIDE SEQUENCE [LARGE SCALE GENOMIC DNA]</scope>
    <source>
        <strain evidence="3">CBS 173.52</strain>
    </source>
</reference>
<dbReference type="PRINTS" id="PR00081">
    <property type="entry name" value="GDHRDH"/>
</dbReference>